<dbReference type="Proteomes" id="UP000075526">
    <property type="component" value="Unassembled WGS sequence"/>
</dbReference>
<comment type="caution">
    <text evidence="2">The sequence shown here is derived from an EMBL/GenBank/DDBJ whole genome shotgun (WGS) entry which is preliminary data.</text>
</comment>
<evidence type="ECO:0000313" key="3">
    <source>
        <dbReference type="EMBL" id="KXV68520.1"/>
    </source>
</evidence>
<dbReference type="PATRIC" id="fig|178901.13.peg.2002"/>
<accession>A0A149RPA5</accession>
<protein>
    <submittedName>
        <fullName evidence="2">Uncharacterized protein</fullName>
    </submittedName>
</protein>
<feature type="transmembrane region" description="Helical" evidence="1">
    <location>
        <begin position="48"/>
        <end position="76"/>
    </location>
</feature>
<evidence type="ECO:0000313" key="2">
    <source>
        <dbReference type="EMBL" id="KXV15864.1"/>
    </source>
</evidence>
<dbReference type="RefSeq" id="WP_061501930.1">
    <property type="nucleotide sequence ID" value="NZ_JBDNKN010000014.1"/>
</dbReference>
<organism evidence="2 5">
    <name type="scientific">Acetobacter malorum</name>
    <dbReference type="NCBI Taxonomy" id="178901"/>
    <lineage>
        <taxon>Bacteria</taxon>
        <taxon>Pseudomonadati</taxon>
        <taxon>Pseudomonadota</taxon>
        <taxon>Alphaproteobacteria</taxon>
        <taxon>Acetobacterales</taxon>
        <taxon>Acetobacteraceae</taxon>
        <taxon>Acetobacter</taxon>
    </lineage>
</organism>
<evidence type="ECO:0000313" key="4">
    <source>
        <dbReference type="Proteomes" id="UP000075377"/>
    </source>
</evidence>
<gene>
    <name evidence="2" type="ORF">AD933_07985</name>
    <name evidence="3" type="ORF">AD951_11075</name>
</gene>
<evidence type="ECO:0000313" key="5">
    <source>
        <dbReference type="Proteomes" id="UP000075526"/>
    </source>
</evidence>
<evidence type="ECO:0000256" key="1">
    <source>
        <dbReference type="SAM" id="Phobius"/>
    </source>
</evidence>
<dbReference type="OrthoDB" id="5959103at2"/>
<keyword evidence="1" id="KW-0472">Membrane</keyword>
<proteinExistence type="predicted"/>
<dbReference type="EMBL" id="LHZF01000163">
    <property type="protein sequence ID" value="KXV15864.1"/>
    <property type="molecule type" value="Genomic_DNA"/>
</dbReference>
<name>A0A149RPA5_9PROT</name>
<dbReference type="AlphaFoldDB" id="A0A149RPA5"/>
<sequence length="107" mass="12450">MQIEHEIAQDIKDRERRIELLVKRLPARMQTAVHWLRRPQARWVRMPAGAFFILGGCLAILPVFGVWMLPLGFLLLSDDVPPLQRLTNKALAWVEAKRPHWMGLPHL</sequence>
<keyword evidence="1" id="KW-0812">Transmembrane</keyword>
<keyword evidence="1" id="KW-1133">Transmembrane helix</keyword>
<dbReference type="Proteomes" id="UP000075377">
    <property type="component" value="Unassembled WGS sequence"/>
</dbReference>
<dbReference type="EMBL" id="LHZX01000307">
    <property type="protein sequence ID" value="KXV68520.1"/>
    <property type="molecule type" value="Genomic_DNA"/>
</dbReference>
<reference evidence="4 5" key="1">
    <citation type="submission" date="2015-06" db="EMBL/GenBank/DDBJ databases">
        <title>Improved classification and identification of acetic acid bacteria using matrix-assisted laser desorption/ionization time-of-flight mass spectrometry; Gluconobacter nephelii and Gluconobacter uchimurae are later heterotypic synonyms of Gluconobacter japonicus and Gluconobacter oxydans, respectively.</title>
        <authorList>
            <person name="Li L."/>
            <person name="Cleenwerck I."/>
            <person name="De Vuyst L."/>
            <person name="Vandamme P."/>
        </authorList>
    </citation>
    <scope>NUCLEOTIDE SEQUENCE [LARGE SCALE GENOMIC DNA]</scope>
    <source>
        <strain evidence="2 5">LMG 1552</strain>
        <strain evidence="3 4">LMG 1699</strain>
    </source>
</reference>